<dbReference type="AlphaFoldDB" id="A0A1I8F973"/>
<dbReference type="Proteomes" id="UP000095280">
    <property type="component" value="Unplaced"/>
</dbReference>
<evidence type="ECO:0000313" key="1">
    <source>
        <dbReference type="Proteomes" id="UP000095280"/>
    </source>
</evidence>
<organism evidence="1 2">
    <name type="scientific">Macrostomum lignano</name>
    <dbReference type="NCBI Taxonomy" id="282301"/>
    <lineage>
        <taxon>Eukaryota</taxon>
        <taxon>Metazoa</taxon>
        <taxon>Spiralia</taxon>
        <taxon>Lophotrochozoa</taxon>
        <taxon>Platyhelminthes</taxon>
        <taxon>Rhabditophora</taxon>
        <taxon>Macrostomorpha</taxon>
        <taxon>Macrostomida</taxon>
        <taxon>Macrostomidae</taxon>
        <taxon>Macrostomum</taxon>
    </lineage>
</organism>
<dbReference type="WBParaSite" id="maker-unitig_25500-snap-gene-0.2-mRNA-1">
    <property type="protein sequence ID" value="maker-unitig_25500-snap-gene-0.2-mRNA-1"/>
    <property type="gene ID" value="maker-unitig_25500-snap-gene-0.2"/>
</dbReference>
<proteinExistence type="predicted"/>
<sequence>MLLRSFIAQGGVSGDQHLGLAVLDSLISGTGGDHLVNFCFTCTGITNGLFMLNRVPKLEALVQRFTDDQLVQFTRILTLALSDGDQGAIGLEDCFSQAAARQPAASCDRRPMPTVAASAAMEIPRDSNLDCLLACPQFLLRELAHLDFDRALDNAIIAGSQPAGAPLHAAADLGFRRPCKAKTKYLAGGFGRPPAAPANQMPVSLFDSTVVVRFAPVQPVAQSGVACTY</sequence>
<reference evidence="2" key="1">
    <citation type="submission" date="2016-11" db="UniProtKB">
        <authorList>
            <consortium name="WormBaseParasite"/>
        </authorList>
    </citation>
    <scope>IDENTIFICATION</scope>
</reference>
<name>A0A1I8F973_9PLAT</name>
<protein>
    <submittedName>
        <fullName evidence="2">DUF913 domain-containing protein</fullName>
    </submittedName>
</protein>
<keyword evidence="1" id="KW-1185">Reference proteome</keyword>
<accession>A0A1I8F973</accession>
<evidence type="ECO:0000313" key="2">
    <source>
        <dbReference type="WBParaSite" id="maker-unitig_25500-snap-gene-0.2-mRNA-1"/>
    </source>
</evidence>